<evidence type="ECO:0000313" key="4">
    <source>
        <dbReference type="Proteomes" id="UP000030762"/>
    </source>
</evidence>
<dbReference type="InterPro" id="IPR036871">
    <property type="entry name" value="PX_dom_sf"/>
</dbReference>
<dbReference type="RefSeq" id="XP_008608213.1">
    <property type="nucleotide sequence ID" value="XM_008609991.1"/>
</dbReference>
<dbReference type="OrthoDB" id="428895at2759"/>
<dbReference type="GO" id="GO:0035091">
    <property type="term" value="F:phosphatidylinositol binding"/>
    <property type="evidence" value="ECO:0007669"/>
    <property type="project" value="InterPro"/>
</dbReference>
<dbReference type="SUPFAM" id="SSF64268">
    <property type="entry name" value="PX domain"/>
    <property type="match status" value="1"/>
</dbReference>
<accession>T0QVC5</accession>
<dbReference type="EMBL" id="JH767141">
    <property type="protein sequence ID" value="EQC38621.1"/>
    <property type="molecule type" value="Genomic_DNA"/>
</dbReference>
<gene>
    <name evidence="3" type="ORF">SDRG_04322</name>
</gene>
<feature type="region of interest" description="Disordered" evidence="1">
    <location>
        <begin position="140"/>
        <end position="196"/>
    </location>
</feature>
<dbReference type="CDD" id="cd06093">
    <property type="entry name" value="PX_domain"/>
    <property type="match status" value="1"/>
</dbReference>
<dbReference type="InterPro" id="IPR001683">
    <property type="entry name" value="PX_dom"/>
</dbReference>
<evidence type="ECO:0000259" key="2">
    <source>
        <dbReference type="PROSITE" id="PS50195"/>
    </source>
</evidence>
<dbReference type="Proteomes" id="UP000030762">
    <property type="component" value="Unassembled WGS sequence"/>
</dbReference>
<dbReference type="AlphaFoldDB" id="T0QVC5"/>
<evidence type="ECO:0000313" key="3">
    <source>
        <dbReference type="EMBL" id="EQC38621.1"/>
    </source>
</evidence>
<organism evidence="3 4">
    <name type="scientific">Saprolegnia diclina (strain VS20)</name>
    <dbReference type="NCBI Taxonomy" id="1156394"/>
    <lineage>
        <taxon>Eukaryota</taxon>
        <taxon>Sar</taxon>
        <taxon>Stramenopiles</taxon>
        <taxon>Oomycota</taxon>
        <taxon>Saprolegniomycetes</taxon>
        <taxon>Saprolegniales</taxon>
        <taxon>Saprolegniaceae</taxon>
        <taxon>Saprolegnia</taxon>
    </lineage>
</organism>
<name>T0QVC5_SAPDV</name>
<protein>
    <recommendedName>
        <fullName evidence="2">PX domain-containing protein</fullName>
    </recommendedName>
</protein>
<dbReference type="GeneID" id="19945049"/>
<sequence>MGKTPGVMVSVVKYDIRKSGWSRAPYVSFVVQCAVRNCSRRLEYRYSDFYKLKQQLAASNDLGKITAPFPPKAVQVPYVLPTHQHLATRQAMLEAFLRELISVDLSWDGTKALDAFLKLDTDPLWSAGWSLTEYKRLKRQNGSRVTSSDVSRGRQEGPLHTSDEDEEKEDAVIPPFTLENVPHRVPRHAVSTPVDN</sequence>
<feature type="domain" description="PX" evidence="2">
    <location>
        <begin position="7"/>
        <end position="123"/>
    </location>
</feature>
<evidence type="ECO:0000256" key="1">
    <source>
        <dbReference type="SAM" id="MobiDB-lite"/>
    </source>
</evidence>
<dbReference type="Gene3D" id="3.30.1520.10">
    <property type="entry name" value="Phox-like domain"/>
    <property type="match status" value="1"/>
</dbReference>
<proteinExistence type="predicted"/>
<dbReference type="InParanoid" id="T0QVC5"/>
<reference evidence="3 4" key="1">
    <citation type="submission" date="2012-04" db="EMBL/GenBank/DDBJ databases">
        <title>The Genome Sequence of Saprolegnia declina VS20.</title>
        <authorList>
            <consortium name="The Broad Institute Genome Sequencing Platform"/>
            <person name="Russ C."/>
            <person name="Nusbaum C."/>
            <person name="Tyler B."/>
            <person name="van West P."/>
            <person name="Dieguez-Uribeondo J."/>
            <person name="de Bruijn I."/>
            <person name="Tripathy S."/>
            <person name="Jiang R."/>
            <person name="Young S.K."/>
            <person name="Zeng Q."/>
            <person name="Gargeya S."/>
            <person name="Fitzgerald M."/>
            <person name="Haas B."/>
            <person name="Abouelleil A."/>
            <person name="Alvarado L."/>
            <person name="Arachchi H.M."/>
            <person name="Berlin A."/>
            <person name="Chapman S.B."/>
            <person name="Goldberg J."/>
            <person name="Griggs A."/>
            <person name="Gujja S."/>
            <person name="Hansen M."/>
            <person name="Howarth C."/>
            <person name="Imamovic A."/>
            <person name="Larimer J."/>
            <person name="McCowen C."/>
            <person name="Montmayeur A."/>
            <person name="Murphy C."/>
            <person name="Neiman D."/>
            <person name="Pearson M."/>
            <person name="Priest M."/>
            <person name="Roberts A."/>
            <person name="Saif S."/>
            <person name="Shea T."/>
            <person name="Sisk P."/>
            <person name="Sykes S."/>
            <person name="Wortman J."/>
            <person name="Nusbaum C."/>
            <person name="Birren B."/>
        </authorList>
    </citation>
    <scope>NUCLEOTIDE SEQUENCE [LARGE SCALE GENOMIC DNA]</scope>
    <source>
        <strain evidence="3 4">VS20</strain>
    </source>
</reference>
<dbReference type="PROSITE" id="PS50195">
    <property type="entry name" value="PX"/>
    <property type="match status" value="1"/>
</dbReference>
<dbReference type="Pfam" id="PF00787">
    <property type="entry name" value="PX"/>
    <property type="match status" value="1"/>
</dbReference>
<dbReference type="VEuPathDB" id="FungiDB:SDRG_04322"/>
<keyword evidence="4" id="KW-1185">Reference proteome</keyword>